<reference evidence="3" key="1">
    <citation type="submission" date="2020-04" db="EMBL/GenBank/DDBJ databases">
        <authorList>
            <person name="Alioto T."/>
            <person name="Alioto T."/>
            <person name="Gomez Garrido J."/>
        </authorList>
    </citation>
    <scope>NUCLEOTIDE SEQUENCE</scope>
    <source>
        <strain evidence="3">A484AB</strain>
    </source>
</reference>
<dbReference type="OrthoDB" id="6537918at2759"/>
<organism evidence="3 4">
    <name type="scientific">Paramuricea clavata</name>
    <name type="common">Red gorgonian</name>
    <name type="synonym">Violescent sea-whip</name>
    <dbReference type="NCBI Taxonomy" id="317549"/>
    <lineage>
        <taxon>Eukaryota</taxon>
        <taxon>Metazoa</taxon>
        <taxon>Cnidaria</taxon>
        <taxon>Anthozoa</taxon>
        <taxon>Octocorallia</taxon>
        <taxon>Malacalcyonacea</taxon>
        <taxon>Plexauridae</taxon>
        <taxon>Paramuricea</taxon>
    </lineage>
</organism>
<evidence type="ECO:0000313" key="3">
    <source>
        <dbReference type="EMBL" id="CAB4021217.1"/>
    </source>
</evidence>
<proteinExistence type="predicted"/>
<accession>A0A6S7ITN3</accession>
<name>A0A6S7ITN3_PARCT</name>
<sequence>MRVNLATQVLSETVSNIMMAYSSSETQETATFLLMMDKFFDCCNSRPEMSGQKRKPFLAPYTSVNDSRFNFLKETFLNYLANWKASIDERKGNFTKDDKSKMFLSSQTYQGLRLTVYSLEDVVKFLLNHGFEYVLTSKFSQDPLEEHFGRHRQSARRSANPSLQTLGVQENKFRIQRTVATSITPKGNTRGSKRPKEGITVTTSPLKRRKKSSY</sequence>
<dbReference type="EMBL" id="CACRXK020011323">
    <property type="protein sequence ID" value="CAB4021217.1"/>
    <property type="molecule type" value="Genomic_DNA"/>
</dbReference>
<protein>
    <recommendedName>
        <fullName evidence="2">Transposable element P transposase-like GTP-binding insertion domain-containing protein</fullName>
    </recommendedName>
</protein>
<evidence type="ECO:0000256" key="1">
    <source>
        <dbReference type="SAM" id="MobiDB-lite"/>
    </source>
</evidence>
<evidence type="ECO:0000259" key="2">
    <source>
        <dbReference type="Pfam" id="PF21788"/>
    </source>
</evidence>
<keyword evidence="4" id="KW-1185">Reference proteome</keyword>
<dbReference type="Proteomes" id="UP001152795">
    <property type="component" value="Unassembled WGS sequence"/>
</dbReference>
<comment type="caution">
    <text evidence="3">The sequence shown here is derived from an EMBL/GenBank/DDBJ whole genome shotgun (WGS) entry which is preliminary data.</text>
</comment>
<feature type="compositionally biased region" description="Polar residues" evidence="1">
    <location>
        <begin position="178"/>
        <end position="190"/>
    </location>
</feature>
<dbReference type="AlphaFoldDB" id="A0A6S7ITN3"/>
<gene>
    <name evidence="3" type="ORF">PACLA_8A074915</name>
</gene>
<feature type="region of interest" description="Disordered" evidence="1">
    <location>
        <begin position="146"/>
        <end position="214"/>
    </location>
</feature>
<feature type="compositionally biased region" description="Polar residues" evidence="1">
    <location>
        <begin position="156"/>
        <end position="168"/>
    </location>
</feature>
<evidence type="ECO:0000313" key="4">
    <source>
        <dbReference type="Proteomes" id="UP001152795"/>
    </source>
</evidence>
<dbReference type="Pfam" id="PF21788">
    <property type="entry name" value="TNP-like_GBD"/>
    <property type="match status" value="1"/>
</dbReference>
<feature type="domain" description="Transposable element P transposase-like GTP-binding insertion" evidence="2">
    <location>
        <begin position="1"/>
        <end position="52"/>
    </location>
</feature>
<dbReference type="InterPro" id="IPR048366">
    <property type="entry name" value="TNP-like_GBD"/>
</dbReference>